<sequence>MRPFNKVQKEITKADDKEHLLALERCVPLAKKVLAILVEEGAEMGDIKESPESHMKSAELIMQAFLDANVRWADRHFIFQLAMQPVEMVKNLVLNSLGETFNVGSGVLWGVDDMMDLTVGRIDEVLKGLKEKK</sequence>
<organism evidence="1">
    <name type="scientific">viral metagenome</name>
    <dbReference type="NCBI Taxonomy" id="1070528"/>
    <lineage>
        <taxon>unclassified sequences</taxon>
        <taxon>metagenomes</taxon>
        <taxon>organismal metagenomes</taxon>
    </lineage>
</organism>
<accession>A0A6M3XVS2</accession>
<reference evidence="1" key="1">
    <citation type="submission" date="2020-03" db="EMBL/GenBank/DDBJ databases">
        <title>The deep terrestrial virosphere.</title>
        <authorList>
            <person name="Holmfeldt K."/>
            <person name="Nilsson E."/>
            <person name="Simone D."/>
            <person name="Lopez-Fernandez M."/>
            <person name="Wu X."/>
            <person name="de Brujin I."/>
            <person name="Lundin D."/>
            <person name="Andersson A."/>
            <person name="Bertilsson S."/>
            <person name="Dopson M."/>
        </authorList>
    </citation>
    <scope>NUCLEOTIDE SEQUENCE</scope>
    <source>
        <strain evidence="1">TM448B02917</strain>
    </source>
</reference>
<dbReference type="EMBL" id="MT144972">
    <property type="protein sequence ID" value="QJI02059.1"/>
    <property type="molecule type" value="Genomic_DNA"/>
</dbReference>
<proteinExistence type="predicted"/>
<protein>
    <submittedName>
        <fullName evidence="1">Uncharacterized protein</fullName>
    </submittedName>
</protein>
<dbReference type="AlphaFoldDB" id="A0A6M3XVS2"/>
<evidence type="ECO:0000313" key="1">
    <source>
        <dbReference type="EMBL" id="QJI02059.1"/>
    </source>
</evidence>
<gene>
    <name evidence="1" type="ORF">TM448B02917_0002</name>
</gene>
<name>A0A6M3XVS2_9ZZZZ</name>